<sequence length="88" mass="9884">MTSCQTASMPIEEEGHEYCIDILHESHQDNTLPMVSTTPHMPPVITTQDRPVVLYMAPIHKQESVCACGKKPEKPEEKITKGVQNVRI</sequence>
<reference evidence="1 2" key="1">
    <citation type="submission" date="2020-04" db="EMBL/GenBank/DDBJ databases">
        <authorList>
            <person name="Laetsch R D."/>
            <person name="Stevens L."/>
            <person name="Kumar S."/>
            <person name="Blaxter L. M."/>
        </authorList>
    </citation>
    <scope>NUCLEOTIDE SEQUENCE [LARGE SCALE GENOMIC DNA]</scope>
</reference>
<protein>
    <submittedName>
        <fullName evidence="1">Uncharacterized protein</fullName>
    </submittedName>
</protein>
<evidence type="ECO:0000313" key="1">
    <source>
        <dbReference type="EMBL" id="CAB3399867.1"/>
    </source>
</evidence>
<evidence type="ECO:0000313" key="2">
    <source>
        <dbReference type="Proteomes" id="UP000494206"/>
    </source>
</evidence>
<proteinExistence type="predicted"/>
<accession>A0A8S1EKG2</accession>
<keyword evidence="2" id="KW-1185">Reference proteome</keyword>
<name>A0A8S1EKG2_9PELO</name>
<dbReference type="EMBL" id="CADEPM010000002">
    <property type="protein sequence ID" value="CAB3399867.1"/>
    <property type="molecule type" value="Genomic_DNA"/>
</dbReference>
<organism evidence="1 2">
    <name type="scientific">Caenorhabditis bovis</name>
    <dbReference type="NCBI Taxonomy" id="2654633"/>
    <lineage>
        <taxon>Eukaryota</taxon>
        <taxon>Metazoa</taxon>
        <taxon>Ecdysozoa</taxon>
        <taxon>Nematoda</taxon>
        <taxon>Chromadorea</taxon>
        <taxon>Rhabditida</taxon>
        <taxon>Rhabditina</taxon>
        <taxon>Rhabditomorpha</taxon>
        <taxon>Rhabditoidea</taxon>
        <taxon>Rhabditidae</taxon>
        <taxon>Peloderinae</taxon>
        <taxon>Caenorhabditis</taxon>
    </lineage>
</organism>
<comment type="caution">
    <text evidence="1">The sequence shown here is derived from an EMBL/GenBank/DDBJ whole genome shotgun (WGS) entry which is preliminary data.</text>
</comment>
<gene>
    <name evidence="1" type="ORF">CBOVIS_LOCUS2922</name>
</gene>
<dbReference type="AlphaFoldDB" id="A0A8S1EKG2"/>
<dbReference type="OrthoDB" id="5836952at2759"/>
<dbReference type="Proteomes" id="UP000494206">
    <property type="component" value="Unassembled WGS sequence"/>
</dbReference>